<dbReference type="EMBL" id="LSBJ02000005">
    <property type="protein sequence ID" value="OWT42829.1"/>
    <property type="molecule type" value="Genomic_DNA"/>
</dbReference>
<keyword evidence="3" id="KW-1185">Reference proteome</keyword>
<dbReference type="AlphaFoldDB" id="A0A219AQD2"/>
<comment type="caution">
    <text evidence="2">The sequence shown here is derived from an EMBL/GenBank/DDBJ whole genome shotgun (WGS) entry which is preliminary data.</text>
</comment>
<dbReference type="GeneID" id="33936864"/>
<keyword evidence="1" id="KW-0732">Signal</keyword>
<evidence type="ECO:0000313" key="3">
    <source>
        <dbReference type="Proteomes" id="UP000078397"/>
    </source>
</evidence>
<dbReference type="KEGG" id="pchm:VFPPC_17978"/>
<reference evidence="2 3" key="1">
    <citation type="journal article" date="2016" name="PLoS Pathog.">
        <title>Biosynthesis of antibiotic leucinostatins in bio-control fungus Purpureocillium lilacinum and their inhibition on phytophthora revealed by genome mining.</title>
        <authorList>
            <person name="Wang G."/>
            <person name="Liu Z."/>
            <person name="Lin R."/>
            <person name="Li E."/>
            <person name="Mao Z."/>
            <person name="Ling J."/>
            <person name="Yang Y."/>
            <person name="Yin W.B."/>
            <person name="Xie B."/>
        </authorList>
    </citation>
    <scope>NUCLEOTIDE SEQUENCE [LARGE SCALE GENOMIC DNA]</scope>
    <source>
        <strain evidence="2">170</strain>
    </source>
</reference>
<feature type="signal peptide" evidence="1">
    <location>
        <begin position="1"/>
        <end position="16"/>
    </location>
</feature>
<name>A0A219AQD2_METCM</name>
<organism evidence="2 3">
    <name type="scientific">Pochonia chlamydosporia 170</name>
    <dbReference type="NCBI Taxonomy" id="1380566"/>
    <lineage>
        <taxon>Eukaryota</taxon>
        <taxon>Fungi</taxon>
        <taxon>Dikarya</taxon>
        <taxon>Ascomycota</taxon>
        <taxon>Pezizomycotina</taxon>
        <taxon>Sordariomycetes</taxon>
        <taxon>Hypocreomycetidae</taxon>
        <taxon>Hypocreales</taxon>
        <taxon>Clavicipitaceae</taxon>
        <taxon>Pochonia</taxon>
    </lineage>
</organism>
<feature type="chain" id="PRO_5013256642" evidence="1">
    <location>
        <begin position="17"/>
        <end position="85"/>
    </location>
</feature>
<dbReference type="RefSeq" id="XP_022285302.1">
    <property type="nucleotide sequence ID" value="XM_022429644.1"/>
</dbReference>
<dbReference type="Proteomes" id="UP000078397">
    <property type="component" value="Unassembled WGS sequence"/>
</dbReference>
<gene>
    <name evidence="2" type="ORF">VFPPC_17978</name>
</gene>
<protein>
    <submittedName>
        <fullName evidence="2">Uncharacterized protein</fullName>
    </submittedName>
</protein>
<sequence>MRVLYIILCVLHYVYALPRAPSKYSAVYAKWNVPNVDSTRRLLSGTSTSSLLVLQLAQGAEILGCYTAPRAGLPLAGIRRQDVNW</sequence>
<accession>A0A219AQD2</accession>
<proteinExistence type="predicted"/>
<evidence type="ECO:0000256" key="1">
    <source>
        <dbReference type="SAM" id="SignalP"/>
    </source>
</evidence>
<evidence type="ECO:0000313" key="2">
    <source>
        <dbReference type="EMBL" id="OWT42829.1"/>
    </source>
</evidence>